<feature type="chain" id="PRO_5016303384" description="Found in mitochondrial proteome protein 51" evidence="2">
    <location>
        <begin position="21"/>
        <end position="166"/>
    </location>
</feature>
<feature type="region of interest" description="Disordered" evidence="1">
    <location>
        <begin position="113"/>
        <end position="138"/>
    </location>
</feature>
<keyword evidence="4" id="KW-1185">Reference proteome</keyword>
<dbReference type="OrthoDB" id="3351759at2759"/>
<organism evidence="3 4">
    <name type="scientific">Jaminaea rosea</name>
    <dbReference type="NCBI Taxonomy" id="1569628"/>
    <lineage>
        <taxon>Eukaryota</taxon>
        <taxon>Fungi</taxon>
        <taxon>Dikarya</taxon>
        <taxon>Basidiomycota</taxon>
        <taxon>Ustilaginomycotina</taxon>
        <taxon>Exobasidiomycetes</taxon>
        <taxon>Microstromatales</taxon>
        <taxon>Microstromatales incertae sedis</taxon>
        <taxon>Jaminaea</taxon>
    </lineage>
</organism>
<reference evidence="3 4" key="1">
    <citation type="journal article" date="2018" name="Mol. Biol. Evol.">
        <title>Broad Genomic Sampling Reveals a Smut Pathogenic Ancestry of the Fungal Clade Ustilaginomycotina.</title>
        <authorList>
            <person name="Kijpornyongpan T."/>
            <person name="Mondo S.J."/>
            <person name="Barry K."/>
            <person name="Sandor L."/>
            <person name="Lee J."/>
            <person name="Lipzen A."/>
            <person name="Pangilinan J."/>
            <person name="LaButti K."/>
            <person name="Hainaut M."/>
            <person name="Henrissat B."/>
            <person name="Grigoriev I.V."/>
            <person name="Spatafora J.W."/>
            <person name="Aime M.C."/>
        </authorList>
    </citation>
    <scope>NUCLEOTIDE SEQUENCE [LARGE SCALE GENOMIC DNA]</scope>
    <source>
        <strain evidence="3 4">MCA 5214</strain>
    </source>
</reference>
<evidence type="ECO:0000313" key="3">
    <source>
        <dbReference type="EMBL" id="PWN25962.1"/>
    </source>
</evidence>
<feature type="signal peptide" evidence="2">
    <location>
        <begin position="1"/>
        <end position="20"/>
    </location>
</feature>
<evidence type="ECO:0000256" key="2">
    <source>
        <dbReference type="SAM" id="SignalP"/>
    </source>
</evidence>
<dbReference type="Gene3D" id="1.20.120.20">
    <property type="entry name" value="Apolipoprotein"/>
    <property type="match status" value="1"/>
</dbReference>
<dbReference type="Proteomes" id="UP000245884">
    <property type="component" value="Unassembled WGS sequence"/>
</dbReference>
<evidence type="ECO:0000313" key="4">
    <source>
        <dbReference type="Proteomes" id="UP000245884"/>
    </source>
</evidence>
<sequence length="166" mass="17755">MARLLTSRLILAPLAGSIVSLSLVALYQQSSTSSTRHLSHAAARADEALDEVKGNRWNQSRPRYESIGEQLKSRWNHHLVSLSESINAVRWDEVVDRLISRTSQLTQNATSAVGNAASSASNSGSSSGSDLANKAEHLSLRTAEDVKAKIEQAAHAVQGGPSASLR</sequence>
<gene>
    <name evidence="3" type="ORF">BDZ90DRAFT_54812</name>
</gene>
<accession>A0A316UKY1</accession>
<name>A0A316UKY1_9BASI</name>
<evidence type="ECO:0008006" key="5">
    <source>
        <dbReference type="Google" id="ProtNLM"/>
    </source>
</evidence>
<keyword evidence="2" id="KW-0732">Signal</keyword>
<protein>
    <recommendedName>
        <fullName evidence="5">Found in mitochondrial proteome protein 51</fullName>
    </recommendedName>
</protein>
<evidence type="ECO:0000256" key="1">
    <source>
        <dbReference type="SAM" id="MobiDB-lite"/>
    </source>
</evidence>
<feature type="compositionally biased region" description="Low complexity" evidence="1">
    <location>
        <begin position="113"/>
        <end position="129"/>
    </location>
</feature>
<dbReference type="RefSeq" id="XP_025360574.1">
    <property type="nucleotide sequence ID" value="XM_025509670.1"/>
</dbReference>
<proteinExistence type="predicted"/>
<dbReference type="GeneID" id="37031493"/>
<dbReference type="AlphaFoldDB" id="A0A316UKY1"/>
<dbReference type="EMBL" id="KZ819673">
    <property type="protein sequence ID" value="PWN25962.1"/>
    <property type="molecule type" value="Genomic_DNA"/>
</dbReference>